<evidence type="ECO:0000313" key="1">
    <source>
        <dbReference type="EMBL" id="MBX54010.1"/>
    </source>
</evidence>
<sequence length="25" mass="2737">MCRRMLATPVGPALMVLGRGDLEFC</sequence>
<proteinExistence type="predicted"/>
<reference evidence="1" key="1">
    <citation type="submission" date="2018-02" db="EMBL/GenBank/DDBJ databases">
        <title>Rhizophora mucronata_Transcriptome.</title>
        <authorList>
            <person name="Meera S.P."/>
            <person name="Sreeshan A."/>
            <person name="Augustine A."/>
        </authorList>
    </citation>
    <scope>NUCLEOTIDE SEQUENCE</scope>
    <source>
        <tissue evidence="1">Leaf</tissue>
    </source>
</reference>
<protein>
    <submittedName>
        <fullName evidence="1">Uncharacterized protein</fullName>
    </submittedName>
</protein>
<name>A0A2P2PH00_RHIMU</name>
<dbReference type="EMBL" id="GGEC01073526">
    <property type="protein sequence ID" value="MBX54010.1"/>
    <property type="molecule type" value="Transcribed_RNA"/>
</dbReference>
<dbReference type="AlphaFoldDB" id="A0A2P2PH00"/>
<organism evidence="1">
    <name type="scientific">Rhizophora mucronata</name>
    <name type="common">Asiatic mangrove</name>
    <dbReference type="NCBI Taxonomy" id="61149"/>
    <lineage>
        <taxon>Eukaryota</taxon>
        <taxon>Viridiplantae</taxon>
        <taxon>Streptophyta</taxon>
        <taxon>Embryophyta</taxon>
        <taxon>Tracheophyta</taxon>
        <taxon>Spermatophyta</taxon>
        <taxon>Magnoliopsida</taxon>
        <taxon>eudicotyledons</taxon>
        <taxon>Gunneridae</taxon>
        <taxon>Pentapetalae</taxon>
        <taxon>rosids</taxon>
        <taxon>fabids</taxon>
        <taxon>Malpighiales</taxon>
        <taxon>Rhizophoraceae</taxon>
        <taxon>Rhizophora</taxon>
    </lineage>
</organism>
<accession>A0A2P2PH00</accession>